<name>A0AAI9XAY3_PENTH</name>
<dbReference type="EMBL" id="LACB01000060">
    <property type="protein sequence ID" value="KAJ9490287.1"/>
    <property type="molecule type" value="Genomic_DNA"/>
</dbReference>
<protein>
    <submittedName>
        <fullName evidence="1">Uncharacterized protein</fullName>
    </submittedName>
</protein>
<reference evidence="1" key="2">
    <citation type="journal article" date="2016" name="Fungal Biol.">
        <title>Ochratoxin A production by Penicillium thymicola.</title>
        <authorList>
            <person name="Nguyen H.D.T."/>
            <person name="McMullin D.R."/>
            <person name="Ponomareva E."/>
            <person name="Riley R."/>
            <person name="Pomraning K.R."/>
            <person name="Baker S.E."/>
            <person name="Seifert K.A."/>
        </authorList>
    </citation>
    <scope>NUCLEOTIDE SEQUENCE</scope>
    <source>
        <strain evidence="1">DAOM 180753</strain>
    </source>
</reference>
<reference evidence="1" key="1">
    <citation type="submission" date="2015-06" db="EMBL/GenBank/DDBJ databases">
        <authorList>
            <person name="Nguyen H."/>
        </authorList>
    </citation>
    <scope>NUCLEOTIDE SEQUENCE</scope>
    <source>
        <strain evidence="1">DAOM 180753</strain>
    </source>
</reference>
<gene>
    <name evidence="1" type="ORF">VN97_g2944</name>
</gene>
<evidence type="ECO:0000313" key="2">
    <source>
        <dbReference type="Proteomes" id="UP001227192"/>
    </source>
</evidence>
<keyword evidence="2" id="KW-1185">Reference proteome</keyword>
<comment type="caution">
    <text evidence="1">The sequence shown here is derived from an EMBL/GenBank/DDBJ whole genome shotgun (WGS) entry which is preliminary data.</text>
</comment>
<proteinExistence type="predicted"/>
<dbReference type="AlphaFoldDB" id="A0AAI9XAY3"/>
<organism evidence="1 2">
    <name type="scientific">Penicillium thymicola</name>
    <dbReference type="NCBI Taxonomy" id="293382"/>
    <lineage>
        <taxon>Eukaryota</taxon>
        <taxon>Fungi</taxon>
        <taxon>Dikarya</taxon>
        <taxon>Ascomycota</taxon>
        <taxon>Pezizomycotina</taxon>
        <taxon>Eurotiomycetes</taxon>
        <taxon>Eurotiomycetidae</taxon>
        <taxon>Eurotiales</taxon>
        <taxon>Aspergillaceae</taxon>
        <taxon>Penicillium</taxon>
    </lineage>
</organism>
<accession>A0AAI9XAY3</accession>
<dbReference type="Proteomes" id="UP001227192">
    <property type="component" value="Unassembled WGS sequence"/>
</dbReference>
<sequence>MSTDMKADALLELEILASWVSQSAEMKEGTGRKNVLECVDKARGAKARPLFEKLGYATIRNHFALLLRICGKVSIEKPQNDDRTFLFFPLSGSVQVAGEVLKPGKYIQYTKALDLDAQLDCLIVVLP</sequence>
<evidence type="ECO:0000313" key="1">
    <source>
        <dbReference type="EMBL" id="KAJ9490287.1"/>
    </source>
</evidence>